<dbReference type="RefSeq" id="WP_145205370.1">
    <property type="nucleotide sequence ID" value="NZ_CP036434.1"/>
</dbReference>
<keyword evidence="3" id="KW-0969">Cilium</keyword>
<sequence length="416" mass="42828">MESTKSQLVLRSMDMDGRSLGTERSSTFLGGRSQAESASKVRGALGEGDRFARLLERRAVRDVAKVASDVVARVREGRTDAAERTYNAREAQAKTWKPREERTFAREDAGASTTEAQAHQADPASNRRVQRGASEGAAGSAPAARASSAGDAPGASEIADPSAIEPDPNDVQGQAAPHSILLAPNGPMGSSATLTVAAGASATAPGSGTASAGAPSPVVALGGGAKAATAQPVQAIQPNEAARAARRPEGVAAPRPGLPAEEARALLDQVRIQILDGKREARIQLRPVELGRLDLLIRVDGKTVTAKIAAESPETLAVLEAHAPELRAWLARDGMEAVDLELSLIDAGSLDFAHGDDPARSGSSDRLGDGSGAGRRGRARRSSDSASGIDSAASDRAALLSSFNRSVAEGRVDIQA</sequence>
<evidence type="ECO:0000313" key="3">
    <source>
        <dbReference type="EMBL" id="QDV09987.1"/>
    </source>
</evidence>
<feature type="region of interest" description="Disordered" evidence="1">
    <location>
        <begin position="229"/>
        <end position="257"/>
    </location>
</feature>
<dbReference type="PANTHER" id="PTHR37533:SF2">
    <property type="entry name" value="FLAGELLAR HOOK-LENGTH CONTROL PROTEIN"/>
    <property type="match status" value="1"/>
</dbReference>
<protein>
    <submittedName>
        <fullName evidence="3">Flagellar hook-length control protein FliK</fullName>
    </submittedName>
</protein>
<dbReference type="AlphaFoldDB" id="A0A518F0Y3"/>
<keyword evidence="3" id="KW-0966">Cell projection</keyword>
<keyword evidence="3" id="KW-0282">Flagellum</keyword>
<feature type="region of interest" description="Disordered" evidence="1">
    <location>
        <begin position="76"/>
        <end position="186"/>
    </location>
</feature>
<feature type="compositionally biased region" description="Basic and acidic residues" evidence="1">
    <location>
        <begin position="76"/>
        <end position="87"/>
    </location>
</feature>
<dbReference type="Gene3D" id="3.30.750.140">
    <property type="match status" value="1"/>
</dbReference>
<gene>
    <name evidence="3" type="ORF">Poly30_55480</name>
</gene>
<dbReference type="PANTHER" id="PTHR37533">
    <property type="entry name" value="FLAGELLAR HOOK-LENGTH CONTROL PROTEIN"/>
    <property type="match status" value="1"/>
</dbReference>
<feature type="compositionally biased region" description="Basic and acidic residues" evidence="1">
    <location>
        <begin position="97"/>
        <end position="109"/>
    </location>
</feature>
<keyword evidence="4" id="KW-1185">Reference proteome</keyword>
<evidence type="ECO:0000256" key="1">
    <source>
        <dbReference type="SAM" id="MobiDB-lite"/>
    </source>
</evidence>
<dbReference type="InterPro" id="IPR021136">
    <property type="entry name" value="Flagellar_hook_control-like_C"/>
</dbReference>
<feature type="region of interest" description="Disordered" evidence="1">
    <location>
        <begin position="1"/>
        <end position="42"/>
    </location>
</feature>
<dbReference type="InterPro" id="IPR038610">
    <property type="entry name" value="FliK-like_C_sf"/>
</dbReference>
<accession>A0A518F0Y3</accession>
<feature type="region of interest" description="Disordered" evidence="1">
    <location>
        <begin position="356"/>
        <end position="392"/>
    </location>
</feature>
<evidence type="ECO:0000313" key="4">
    <source>
        <dbReference type="Proteomes" id="UP000320390"/>
    </source>
</evidence>
<dbReference type="OrthoDB" id="292554at2"/>
<reference evidence="3 4" key="1">
    <citation type="submission" date="2019-02" db="EMBL/GenBank/DDBJ databases">
        <title>Deep-cultivation of Planctomycetes and their phenomic and genomic characterization uncovers novel biology.</title>
        <authorList>
            <person name="Wiegand S."/>
            <person name="Jogler M."/>
            <person name="Boedeker C."/>
            <person name="Pinto D."/>
            <person name="Vollmers J."/>
            <person name="Rivas-Marin E."/>
            <person name="Kohn T."/>
            <person name="Peeters S.H."/>
            <person name="Heuer A."/>
            <person name="Rast P."/>
            <person name="Oberbeckmann S."/>
            <person name="Bunk B."/>
            <person name="Jeske O."/>
            <person name="Meyerdierks A."/>
            <person name="Storesund J.E."/>
            <person name="Kallscheuer N."/>
            <person name="Luecker S."/>
            <person name="Lage O.M."/>
            <person name="Pohl T."/>
            <person name="Merkel B.J."/>
            <person name="Hornburger P."/>
            <person name="Mueller R.-W."/>
            <person name="Bruemmer F."/>
            <person name="Labrenz M."/>
            <person name="Spormann A.M."/>
            <person name="Op den Camp H."/>
            <person name="Overmann J."/>
            <person name="Amann R."/>
            <person name="Jetten M.S.M."/>
            <person name="Mascher T."/>
            <person name="Medema M.H."/>
            <person name="Devos D.P."/>
            <person name="Kaster A.-K."/>
            <person name="Ovreas L."/>
            <person name="Rohde M."/>
            <person name="Galperin M.Y."/>
            <person name="Jogler C."/>
        </authorList>
    </citation>
    <scope>NUCLEOTIDE SEQUENCE [LARGE SCALE GENOMIC DNA]</scope>
    <source>
        <strain evidence="3 4">Poly30</strain>
    </source>
</reference>
<dbReference type="InterPro" id="IPR052563">
    <property type="entry name" value="FliK"/>
</dbReference>
<dbReference type="Proteomes" id="UP000320390">
    <property type="component" value="Chromosome"/>
</dbReference>
<dbReference type="EMBL" id="CP036434">
    <property type="protein sequence ID" value="QDV09987.1"/>
    <property type="molecule type" value="Genomic_DNA"/>
</dbReference>
<organism evidence="3 4">
    <name type="scientific">Saltatorellus ferox</name>
    <dbReference type="NCBI Taxonomy" id="2528018"/>
    <lineage>
        <taxon>Bacteria</taxon>
        <taxon>Pseudomonadati</taxon>
        <taxon>Planctomycetota</taxon>
        <taxon>Planctomycetia</taxon>
        <taxon>Planctomycetia incertae sedis</taxon>
        <taxon>Saltatorellus</taxon>
    </lineage>
</organism>
<feature type="domain" description="Flagellar hook-length control protein-like C-terminal" evidence="2">
    <location>
        <begin position="272"/>
        <end position="344"/>
    </location>
</feature>
<proteinExistence type="predicted"/>
<evidence type="ECO:0000259" key="2">
    <source>
        <dbReference type="Pfam" id="PF02120"/>
    </source>
</evidence>
<name>A0A518F0Y3_9BACT</name>
<dbReference type="Pfam" id="PF02120">
    <property type="entry name" value="Flg_hook"/>
    <property type="match status" value="1"/>
</dbReference>
<feature type="compositionally biased region" description="Low complexity" evidence="1">
    <location>
        <begin position="131"/>
        <end position="157"/>
    </location>
</feature>
<dbReference type="CDD" id="cd17470">
    <property type="entry name" value="T3SS_Flik_C"/>
    <property type="match status" value="1"/>
</dbReference>